<evidence type="ECO:0000256" key="4">
    <source>
        <dbReference type="PROSITE-ProRule" id="PRU00453"/>
    </source>
</evidence>
<evidence type="ECO:0000256" key="5">
    <source>
        <dbReference type="SAM" id="MobiDB-lite"/>
    </source>
</evidence>
<dbReference type="Pfam" id="PF04438">
    <property type="entry name" value="zf-HIT"/>
    <property type="match status" value="1"/>
</dbReference>
<feature type="compositionally biased region" description="Basic and acidic residues" evidence="5">
    <location>
        <begin position="27"/>
        <end position="41"/>
    </location>
</feature>
<dbReference type="AlphaFoldDB" id="A0A1X7VMM9"/>
<dbReference type="EnsemblMetazoa" id="XM_020008689.1">
    <property type="protein sequence ID" value="XP_019864248.1"/>
    <property type="gene ID" value="LOC100637282"/>
</dbReference>
<keyword evidence="8" id="KW-1185">Reference proteome</keyword>
<dbReference type="InParanoid" id="A0A1X7VMM9"/>
<evidence type="ECO:0000313" key="7">
    <source>
        <dbReference type="EnsemblMetazoa" id="Aqu2.1.41134_001"/>
    </source>
</evidence>
<dbReference type="KEGG" id="aqu:100637282"/>
<dbReference type="OrthoDB" id="74807at2759"/>
<dbReference type="PANTHER" id="PTHR13093">
    <property type="entry name" value="ZINC FINGER HIT DOMAIN CONTAINING PROTEIN 1"/>
    <property type="match status" value="1"/>
</dbReference>
<name>A0A1X7VMM9_AMPQE</name>
<evidence type="ECO:0000256" key="1">
    <source>
        <dbReference type="ARBA" id="ARBA00022723"/>
    </source>
</evidence>
<sequence length="155" mass="17772">MSGSKTRSSSDRRILDEGTRMRRHKRQLEALEKDNHHDDPHASFAHLLNKVKLPSFSDGTEKKRRKTRSNADHFKQRFRKTFQSLLEELATNNNNNVKGPSYLTAAAPPSKFPPRHFCAVCGFPSSYKCVSCGTRYCCTRCLGTHQDTRCLKWTV</sequence>
<reference evidence="7" key="2">
    <citation type="submission" date="2017-05" db="UniProtKB">
        <authorList>
            <consortium name="EnsemblMetazoa"/>
        </authorList>
    </citation>
    <scope>IDENTIFICATION</scope>
</reference>
<feature type="domain" description="HIT-type" evidence="6">
    <location>
        <begin position="118"/>
        <end position="150"/>
    </location>
</feature>
<evidence type="ECO:0000256" key="3">
    <source>
        <dbReference type="ARBA" id="ARBA00022833"/>
    </source>
</evidence>
<reference evidence="8" key="1">
    <citation type="journal article" date="2010" name="Nature">
        <title>The Amphimedon queenslandica genome and the evolution of animal complexity.</title>
        <authorList>
            <person name="Srivastava M."/>
            <person name="Simakov O."/>
            <person name="Chapman J."/>
            <person name="Fahey B."/>
            <person name="Gauthier M.E."/>
            <person name="Mitros T."/>
            <person name="Richards G.S."/>
            <person name="Conaco C."/>
            <person name="Dacre M."/>
            <person name="Hellsten U."/>
            <person name="Larroux C."/>
            <person name="Putnam N.H."/>
            <person name="Stanke M."/>
            <person name="Adamska M."/>
            <person name="Darling A."/>
            <person name="Degnan S.M."/>
            <person name="Oakley T.H."/>
            <person name="Plachetzki D.C."/>
            <person name="Zhai Y."/>
            <person name="Adamski M."/>
            <person name="Calcino A."/>
            <person name="Cummins S.F."/>
            <person name="Goodstein D.M."/>
            <person name="Harris C."/>
            <person name="Jackson D.J."/>
            <person name="Leys S.P."/>
            <person name="Shu S."/>
            <person name="Woodcroft B.J."/>
            <person name="Vervoort M."/>
            <person name="Kosik K.S."/>
            <person name="Manning G."/>
            <person name="Degnan B.M."/>
            <person name="Rokhsar D.S."/>
        </authorList>
    </citation>
    <scope>NUCLEOTIDE SEQUENCE [LARGE SCALE GENOMIC DNA]</scope>
</reference>
<protein>
    <recommendedName>
        <fullName evidence="6">HIT-type domain-containing protein</fullName>
    </recommendedName>
</protein>
<evidence type="ECO:0000259" key="6">
    <source>
        <dbReference type="PROSITE" id="PS51083"/>
    </source>
</evidence>
<dbReference type="CDD" id="cd21437">
    <property type="entry name" value="zf-HIT_ZNHIT1_like"/>
    <property type="match status" value="1"/>
</dbReference>
<dbReference type="PROSITE" id="PS51083">
    <property type="entry name" value="ZF_HIT"/>
    <property type="match status" value="1"/>
</dbReference>
<feature type="compositionally biased region" description="Basic and acidic residues" evidence="5">
    <location>
        <begin position="8"/>
        <end position="20"/>
    </location>
</feature>
<dbReference type="eggNOG" id="KOG3362">
    <property type="taxonomic scope" value="Eukaryota"/>
</dbReference>
<dbReference type="Proteomes" id="UP000007879">
    <property type="component" value="Unassembled WGS sequence"/>
</dbReference>
<dbReference type="GO" id="GO:0008270">
    <property type="term" value="F:zinc ion binding"/>
    <property type="evidence" value="ECO:0007669"/>
    <property type="project" value="UniProtKB-UniRule"/>
</dbReference>
<keyword evidence="2 4" id="KW-0863">Zinc-finger</keyword>
<keyword evidence="1" id="KW-0479">Metal-binding</keyword>
<evidence type="ECO:0000256" key="2">
    <source>
        <dbReference type="ARBA" id="ARBA00022771"/>
    </source>
</evidence>
<accession>A0A1X7VMM9</accession>
<dbReference type="GO" id="GO:0006338">
    <property type="term" value="P:chromatin remodeling"/>
    <property type="evidence" value="ECO:0007669"/>
    <property type="project" value="InterPro"/>
</dbReference>
<keyword evidence="3" id="KW-0862">Zinc</keyword>
<dbReference type="STRING" id="400682.A0A1X7VMM9"/>
<proteinExistence type="predicted"/>
<dbReference type="GO" id="GO:0005634">
    <property type="term" value="C:nucleus"/>
    <property type="evidence" value="ECO:0007669"/>
    <property type="project" value="UniProtKB-ARBA"/>
</dbReference>
<evidence type="ECO:0000313" key="8">
    <source>
        <dbReference type="Proteomes" id="UP000007879"/>
    </source>
</evidence>
<dbReference type="EnsemblMetazoa" id="Aqu2.1.41134_001">
    <property type="protein sequence ID" value="Aqu2.1.41134_001"/>
    <property type="gene ID" value="Aqu2.1.41134"/>
</dbReference>
<dbReference type="InterPro" id="IPR039723">
    <property type="entry name" value="Vps71/ZNHIT1"/>
</dbReference>
<dbReference type="InterPro" id="IPR007529">
    <property type="entry name" value="Znf_HIT"/>
</dbReference>
<feature type="region of interest" description="Disordered" evidence="5">
    <location>
        <begin position="1"/>
        <end position="41"/>
    </location>
</feature>
<organism evidence="7">
    <name type="scientific">Amphimedon queenslandica</name>
    <name type="common">Sponge</name>
    <dbReference type="NCBI Taxonomy" id="400682"/>
    <lineage>
        <taxon>Eukaryota</taxon>
        <taxon>Metazoa</taxon>
        <taxon>Porifera</taxon>
        <taxon>Demospongiae</taxon>
        <taxon>Heteroscleromorpha</taxon>
        <taxon>Haplosclerida</taxon>
        <taxon>Niphatidae</taxon>
        <taxon>Amphimedon</taxon>
    </lineage>
</organism>
<gene>
    <name evidence="7" type="primary">100637282</name>
</gene>